<dbReference type="Pfam" id="PF12840">
    <property type="entry name" value="HTH_20"/>
    <property type="match status" value="1"/>
</dbReference>
<dbReference type="GO" id="GO:0003700">
    <property type="term" value="F:DNA-binding transcription factor activity"/>
    <property type="evidence" value="ECO:0007669"/>
    <property type="project" value="InterPro"/>
</dbReference>
<evidence type="ECO:0000259" key="1">
    <source>
        <dbReference type="SMART" id="SM00418"/>
    </source>
</evidence>
<dbReference type="Gene3D" id="1.10.10.10">
    <property type="entry name" value="Winged helix-like DNA-binding domain superfamily/Winged helix DNA-binding domain"/>
    <property type="match status" value="1"/>
</dbReference>
<name>W0RMU1_9BACT</name>
<dbReference type="Proteomes" id="UP000019151">
    <property type="component" value="Plasmid 1"/>
</dbReference>
<dbReference type="EMBL" id="CP007129">
    <property type="protein sequence ID" value="AHG92359.1"/>
    <property type="molecule type" value="Genomic_DNA"/>
</dbReference>
<reference evidence="2 3" key="1">
    <citation type="journal article" date="2014" name="Genome Announc.">
        <title>Genome Sequence and Methylome of Soil Bacterium Gemmatirosa kalamazoonensis KBS708T, a Member of the Rarely Cultivated Gemmatimonadetes Phylum.</title>
        <authorList>
            <person name="Debruyn J.M."/>
            <person name="Radosevich M."/>
            <person name="Wommack K.E."/>
            <person name="Polson S.W."/>
            <person name="Hauser L.J."/>
            <person name="Fawaz M.N."/>
            <person name="Korlach J."/>
            <person name="Tsai Y.C."/>
        </authorList>
    </citation>
    <scope>NUCLEOTIDE SEQUENCE [LARGE SCALE GENOMIC DNA]</scope>
    <source>
        <strain evidence="2 3">KBS708</strain>
        <plasmid evidence="3">Plasmid 1</plasmid>
    </source>
</reference>
<dbReference type="InterPro" id="IPR011991">
    <property type="entry name" value="ArsR-like_HTH"/>
</dbReference>
<keyword evidence="3" id="KW-1185">Reference proteome</keyword>
<keyword evidence="2" id="KW-0614">Plasmid</keyword>
<dbReference type="InterPro" id="IPR001845">
    <property type="entry name" value="HTH_ArsR_DNA-bd_dom"/>
</dbReference>
<dbReference type="AlphaFoldDB" id="W0RMU1"/>
<dbReference type="CDD" id="cd00090">
    <property type="entry name" value="HTH_ARSR"/>
    <property type="match status" value="1"/>
</dbReference>
<dbReference type="InterPro" id="IPR036390">
    <property type="entry name" value="WH_DNA-bd_sf"/>
</dbReference>
<accession>W0RMU1</accession>
<dbReference type="InterPro" id="IPR036388">
    <property type="entry name" value="WH-like_DNA-bd_sf"/>
</dbReference>
<dbReference type="RefSeq" id="WP_025413703.1">
    <property type="nucleotide sequence ID" value="NZ_CP007129.1"/>
</dbReference>
<organism evidence="2 3">
    <name type="scientific">Gemmatirosa kalamazoonensis</name>
    <dbReference type="NCBI Taxonomy" id="861299"/>
    <lineage>
        <taxon>Bacteria</taxon>
        <taxon>Pseudomonadati</taxon>
        <taxon>Gemmatimonadota</taxon>
        <taxon>Gemmatimonadia</taxon>
        <taxon>Gemmatimonadales</taxon>
        <taxon>Gemmatimonadaceae</taxon>
        <taxon>Gemmatirosa</taxon>
    </lineage>
</organism>
<protein>
    <submittedName>
        <fullName evidence="2">Regulatory protein ArsR</fullName>
    </submittedName>
</protein>
<evidence type="ECO:0000313" key="3">
    <source>
        <dbReference type="Proteomes" id="UP000019151"/>
    </source>
</evidence>
<evidence type="ECO:0000313" key="2">
    <source>
        <dbReference type="EMBL" id="AHG92359.1"/>
    </source>
</evidence>
<dbReference type="SMART" id="SM00418">
    <property type="entry name" value="HTH_ARSR"/>
    <property type="match status" value="1"/>
</dbReference>
<dbReference type="OrthoDB" id="8755747at2"/>
<sequence length="199" mass="22064">MRHSIASQGLPIADPRQIRALSSPIRQDILDAVAAIGPCSVAELATALGKPADGLYYHVRRLLEVRLLTEVREEANGRADLRLDVAHKSLYLEYRPASRTNKAAVLRVIGSMLRSAERTFRRGFRPDIAVVEGPRRNLWAGRARGSLSASELAEVNALLDRLITLMRSGRRDRAGARATNRSPYELTFVLAPSNRDSRD</sequence>
<dbReference type="KEGG" id="gba:J421_4824"/>
<proteinExistence type="predicted"/>
<geneLocation type="plasmid" evidence="2 3">
    <name>1</name>
</geneLocation>
<dbReference type="InParanoid" id="W0RMU1"/>
<feature type="domain" description="HTH arsR-type" evidence="1">
    <location>
        <begin position="16"/>
        <end position="114"/>
    </location>
</feature>
<dbReference type="HOGENOM" id="CLU_1370474_0_0_0"/>
<dbReference type="SUPFAM" id="SSF46785">
    <property type="entry name" value="Winged helix' DNA-binding domain"/>
    <property type="match status" value="1"/>
</dbReference>
<gene>
    <name evidence="2" type="ORF">J421_4824</name>
</gene>